<dbReference type="OrthoDB" id="7272485at2"/>
<keyword evidence="2" id="KW-1185">Reference proteome</keyword>
<dbReference type="PATRIC" id="fig|908627.4.peg.8536"/>
<reference evidence="1 2" key="1">
    <citation type="journal article" date="2015" name="Genome Announc.">
        <title>Draft Genome Sequence of Burkholderia sp. Strain PML1(12), an Ectomycorrhizosphere-Inhabiting Bacterium with Effective Mineral-Weathering Ability.</title>
        <authorList>
            <person name="Uroz S."/>
            <person name="Oger P."/>
        </authorList>
    </citation>
    <scope>NUCLEOTIDE SEQUENCE [LARGE SCALE GENOMIC DNA]</scope>
    <source>
        <strain evidence="2">PML1(12)</strain>
    </source>
</reference>
<dbReference type="Proteomes" id="UP000035963">
    <property type="component" value="Unassembled WGS sequence"/>
</dbReference>
<evidence type="ECO:0000313" key="1">
    <source>
        <dbReference type="EMBL" id="KLU21082.1"/>
    </source>
</evidence>
<protein>
    <recommendedName>
        <fullName evidence="3">CopG family transcriptional regulator</fullName>
    </recommendedName>
</protein>
<sequence>MTITKRPAVANATTIEEFIGRAPDAGRGSAAEPVKRRKETISLGIDPALLARIDRHSSRLGISRAATIALAMSRFIEMEDKTASNA</sequence>
<name>A0A0J1CK60_9BURK</name>
<evidence type="ECO:0000313" key="2">
    <source>
        <dbReference type="Proteomes" id="UP000035963"/>
    </source>
</evidence>
<evidence type="ECO:0008006" key="3">
    <source>
        <dbReference type="Google" id="ProtNLM"/>
    </source>
</evidence>
<organism evidence="1 2">
    <name type="scientific">Caballeronia mineralivorans PML1(12)</name>
    <dbReference type="NCBI Taxonomy" id="908627"/>
    <lineage>
        <taxon>Bacteria</taxon>
        <taxon>Pseudomonadati</taxon>
        <taxon>Pseudomonadota</taxon>
        <taxon>Betaproteobacteria</taxon>
        <taxon>Burkholderiales</taxon>
        <taxon>Burkholderiaceae</taxon>
        <taxon>Caballeronia</taxon>
    </lineage>
</organism>
<dbReference type="RefSeq" id="WP_047897394.1">
    <property type="nucleotide sequence ID" value="NZ_AEJF01000230.1"/>
</dbReference>
<comment type="caution">
    <text evidence="1">The sequence shown here is derived from an EMBL/GenBank/DDBJ whole genome shotgun (WGS) entry which is preliminary data.</text>
</comment>
<gene>
    <name evidence="1" type="ORF">EOS_38100</name>
</gene>
<accession>A0A0J1CK60</accession>
<dbReference type="AlphaFoldDB" id="A0A0J1CK60"/>
<dbReference type="EMBL" id="AEJF01000230">
    <property type="protein sequence ID" value="KLU21082.1"/>
    <property type="molecule type" value="Genomic_DNA"/>
</dbReference>
<proteinExistence type="predicted"/>